<dbReference type="RefSeq" id="WP_310343246.1">
    <property type="nucleotide sequence ID" value="NZ_JAVDXO010000005.1"/>
</dbReference>
<dbReference type="Gene3D" id="1.10.3210.10">
    <property type="entry name" value="Hypothetical protein af1432"/>
    <property type="match status" value="1"/>
</dbReference>
<protein>
    <submittedName>
        <fullName evidence="1">HD-GYP domain-containing protein (C-di-GMP phosphodiesterase class II)</fullName>
    </submittedName>
</protein>
<dbReference type="Proteomes" id="UP001268089">
    <property type="component" value="Unassembled WGS sequence"/>
</dbReference>
<dbReference type="EMBL" id="JAVDXO010000005">
    <property type="protein sequence ID" value="MDR7307198.1"/>
    <property type="molecule type" value="Genomic_DNA"/>
</dbReference>
<evidence type="ECO:0000313" key="1">
    <source>
        <dbReference type="EMBL" id="MDR7307198.1"/>
    </source>
</evidence>
<evidence type="ECO:0000313" key="2">
    <source>
        <dbReference type="Proteomes" id="UP001268089"/>
    </source>
</evidence>
<organism evidence="1 2">
    <name type="scientific">Rhodoferax saidenbachensis</name>
    <dbReference type="NCBI Taxonomy" id="1484693"/>
    <lineage>
        <taxon>Bacteria</taxon>
        <taxon>Pseudomonadati</taxon>
        <taxon>Pseudomonadota</taxon>
        <taxon>Betaproteobacteria</taxon>
        <taxon>Burkholderiales</taxon>
        <taxon>Comamonadaceae</taxon>
        <taxon>Rhodoferax</taxon>
    </lineage>
</organism>
<name>A0ABU1ZNT4_9BURK</name>
<reference evidence="1 2" key="1">
    <citation type="submission" date="2023-07" db="EMBL/GenBank/DDBJ databases">
        <title>Sorghum-associated microbial communities from plants grown in Nebraska, USA.</title>
        <authorList>
            <person name="Schachtman D."/>
        </authorList>
    </citation>
    <scope>NUCLEOTIDE SEQUENCE [LARGE SCALE GENOMIC DNA]</scope>
    <source>
        <strain evidence="1 2">BE308</strain>
    </source>
</reference>
<comment type="caution">
    <text evidence="1">The sequence shown here is derived from an EMBL/GenBank/DDBJ whole genome shotgun (WGS) entry which is preliminary data.</text>
</comment>
<sequence>MHLVPVNVESIRIGQPLPFPLMDKNGVLLAKKAFVVATRQDLDEISQRGGGLYIDVADSEAHHRAYVERLHGLVRDEKTLGQIAGTQITNDTTAAERAAADDRMDWLDLQEVANSLLRETLPAMFRERMVRLLRQLQRNMQRNADGTLFALIYLSATDTRMYSATHAMLVSVMCHLAAKEVLNWPEADQILVAQAALTMNIGMTDLQDRLAIQLEAPTATQRAAIDTHAERSAQMLQAMGVGDHDWLAAVRDHHRQAPGRLADRTRPQRLARLIQRADMFAARLAPRAARVPLAPAAAMQACYFDEVKAIDEAGAALIKAVGIYQPGSYVRLATNEIAVVIKRGANTTTPRVAVLVNRSGIPTVEPTIRDSSLKEYRIVASVAHRDVKVQINLERLLPLTAVPTSDRPW</sequence>
<proteinExistence type="predicted"/>
<gene>
    <name evidence="1" type="ORF">J2X15_002485</name>
</gene>
<dbReference type="SUPFAM" id="SSF109604">
    <property type="entry name" value="HD-domain/PDEase-like"/>
    <property type="match status" value="1"/>
</dbReference>
<accession>A0ABU1ZNT4</accession>
<keyword evidence="2" id="KW-1185">Reference proteome</keyword>